<reference evidence="1 2" key="1">
    <citation type="submission" date="2021-06" db="EMBL/GenBank/DDBJ databases">
        <title>Caerostris extrusa draft genome.</title>
        <authorList>
            <person name="Kono N."/>
            <person name="Arakawa K."/>
        </authorList>
    </citation>
    <scope>NUCLEOTIDE SEQUENCE [LARGE SCALE GENOMIC DNA]</scope>
</reference>
<protein>
    <submittedName>
        <fullName evidence="1">Uncharacterized protein</fullName>
    </submittedName>
</protein>
<dbReference type="AlphaFoldDB" id="A0AAV4W7Y2"/>
<gene>
    <name evidence="1" type="ORF">CEXT_291571</name>
</gene>
<dbReference type="Proteomes" id="UP001054945">
    <property type="component" value="Unassembled WGS sequence"/>
</dbReference>
<organism evidence="1 2">
    <name type="scientific">Caerostris extrusa</name>
    <name type="common">Bark spider</name>
    <name type="synonym">Caerostris bankana</name>
    <dbReference type="NCBI Taxonomy" id="172846"/>
    <lineage>
        <taxon>Eukaryota</taxon>
        <taxon>Metazoa</taxon>
        <taxon>Ecdysozoa</taxon>
        <taxon>Arthropoda</taxon>
        <taxon>Chelicerata</taxon>
        <taxon>Arachnida</taxon>
        <taxon>Araneae</taxon>
        <taxon>Araneomorphae</taxon>
        <taxon>Entelegynae</taxon>
        <taxon>Araneoidea</taxon>
        <taxon>Araneidae</taxon>
        <taxon>Caerostris</taxon>
    </lineage>
</organism>
<comment type="caution">
    <text evidence="1">The sequence shown here is derived from an EMBL/GenBank/DDBJ whole genome shotgun (WGS) entry which is preliminary data.</text>
</comment>
<accession>A0AAV4W7Y2</accession>
<name>A0AAV4W7Y2_CAEEX</name>
<evidence type="ECO:0000313" key="1">
    <source>
        <dbReference type="EMBL" id="GIY77944.1"/>
    </source>
</evidence>
<dbReference type="EMBL" id="BPLR01015699">
    <property type="protein sequence ID" value="GIY77944.1"/>
    <property type="molecule type" value="Genomic_DNA"/>
</dbReference>
<evidence type="ECO:0000313" key="2">
    <source>
        <dbReference type="Proteomes" id="UP001054945"/>
    </source>
</evidence>
<proteinExistence type="predicted"/>
<keyword evidence="2" id="KW-1185">Reference proteome</keyword>
<sequence length="100" mass="11306">MDNLIFTCSSSPYLFLTGPKPSNMEQFFPKVAIIAKSRYFNSAENAAYVILEHRSIIQDCGEALISRYAGRRILITFQISTGLQIRFLNTAVQKHSLGFQ</sequence>